<keyword evidence="3 6" id="KW-0378">Hydrolase</keyword>
<proteinExistence type="inferred from homology"/>
<dbReference type="RefSeq" id="WP_174757147.1">
    <property type="nucleotide sequence ID" value="NZ_BSOV01000013.1"/>
</dbReference>
<sequence length="292" mass="32155">MTDEPRFQLGSLDILRLTEIVLPPFAANMVLLDWADELIAPHQDELIPDAMTPDSAGLVVNVNLWVVRTPHHLMVIDTGIGDGRTRRIPQFDGLHTGLLDRMRAAGIAPEAVDYVLCTHIHSDHVGWNTCWNNGHWTPAFPNARYLWSRTENDKAASEGFRTGPAAGVYEDSVLPVIEAGLLDLVPDDGGEVIEGVTFHPTPGHTPGHMSISVRSAGHEAFFSGDVLHSPVQVLRPTWNSMFCQDAEAARRSRRWALEHTAERSALVLPAHFGGRSAGRVVRRGECFHCTFA</sequence>
<dbReference type="InterPro" id="IPR051013">
    <property type="entry name" value="MBL_superfamily_lactonases"/>
</dbReference>
<name>A0A6N1AH32_9PROT</name>
<dbReference type="GO" id="GO:0016787">
    <property type="term" value="F:hydrolase activity"/>
    <property type="evidence" value="ECO:0007669"/>
    <property type="project" value="UniProtKB-KW"/>
</dbReference>
<dbReference type="Gene3D" id="3.60.15.10">
    <property type="entry name" value="Ribonuclease Z/Hydroxyacylglutathione hydrolase-like"/>
    <property type="match status" value="1"/>
</dbReference>
<dbReference type="InterPro" id="IPR001279">
    <property type="entry name" value="Metallo-B-lactamas"/>
</dbReference>
<dbReference type="AlphaFoldDB" id="A0A6N1AH32"/>
<geneLocation type="plasmid" evidence="6 7">
    <name>unnamed4</name>
</geneLocation>
<dbReference type="EMBL" id="CP054618">
    <property type="protein sequence ID" value="QKS50559.1"/>
    <property type="molecule type" value="Genomic_DNA"/>
</dbReference>
<keyword evidence="2" id="KW-0479">Metal-binding</keyword>
<dbReference type="KEGG" id="aoz:HUE56_08485"/>
<evidence type="ECO:0000256" key="3">
    <source>
        <dbReference type="ARBA" id="ARBA00022801"/>
    </source>
</evidence>
<keyword evidence="6" id="KW-0614">Plasmid</keyword>
<dbReference type="SUPFAM" id="SSF56281">
    <property type="entry name" value="Metallo-hydrolase/oxidoreductase"/>
    <property type="match status" value="1"/>
</dbReference>
<keyword evidence="4" id="KW-0862">Zinc</keyword>
<keyword evidence="7" id="KW-1185">Reference proteome</keyword>
<evidence type="ECO:0000313" key="7">
    <source>
        <dbReference type="Proteomes" id="UP000509702"/>
    </source>
</evidence>
<dbReference type="InterPro" id="IPR036866">
    <property type="entry name" value="RibonucZ/Hydroxyglut_hydro"/>
</dbReference>
<dbReference type="PANTHER" id="PTHR42978:SF6">
    <property type="entry name" value="QUORUM-QUENCHING LACTONASE YTNP-RELATED"/>
    <property type="match status" value="1"/>
</dbReference>
<dbReference type="CDD" id="cd16277">
    <property type="entry name" value="metallo-hydrolase-like_MBL-fold"/>
    <property type="match status" value="1"/>
</dbReference>
<evidence type="ECO:0000256" key="2">
    <source>
        <dbReference type="ARBA" id="ARBA00022723"/>
    </source>
</evidence>
<evidence type="ECO:0000259" key="5">
    <source>
        <dbReference type="SMART" id="SM00849"/>
    </source>
</evidence>
<reference evidence="6 7" key="1">
    <citation type="submission" date="2020-06" db="EMBL/GenBank/DDBJ databases">
        <title>Complete genome of Azosprillum oryzae KACC14407.</title>
        <authorList>
            <person name="Kim M."/>
            <person name="Park Y.-J."/>
            <person name="Shin J.-H."/>
        </authorList>
    </citation>
    <scope>NUCLEOTIDE SEQUENCE [LARGE SCALE GENOMIC DNA]</scope>
    <source>
        <strain evidence="6 7">KACC 14407</strain>
        <plasmid evidence="6 7">unnamed4</plasmid>
    </source>
</reference>
<gene>
    <name evidence="6" type="ORF">HUE56_08485</name>
</gene>
<dbReference type="GO" id="GO:0046872">
    <property type="term" value="F:metal ion binding"/>
    <property type="evidence" value="ECO:0007669"/>
    <property type="project" value="UniProtKB-KW"/>
</dbReference>
<dbReference type="PANTHER" id="PTHR42978">
    <property type="entry name" value="QUORUM-QUENCHING LACTONASE YTNP-RELATED-RELATED"/>
    <property type="match status" value="1"/>
</dbReference>
<dbReference type="Proteomes" id="UP000509702">
    <property type="component" value="Plasmid unnamed4"/>
</dbReference>
<evidence type="ECO:0000256" key="1">
    <source>
        <dbReference type="ARBA" id="ARBA00007749"/>
    </source>
</evidence>
<accession>A0A6N1AH32</accession>
<evidence type="ECO:0000256" key="4">
    <source>
        <dbReference type="ARBA" id="ARBA00022833"/>
    </source>
</evidence>
<comment type="similarity">
    <text evidence="1">Belongs to the metallo-beta-lactamase superfamily.</text>
</comment>
<evidence type="ECO:0000313" key="6">
    <source>
        <dbReference type="EMBL" id="QKS50559.1"/>
    </source>
</evidence>
<organism evidence="6 7">
    <name type="scientific">Azospirillum oryzae</name>
    <dbReference type="NCBI Taxonomy" id="286727"/>
    <lineage>
        <taxon>Bacteria</taxon>
        <taxon>Pseudomonadati</taxon>
        <taxon>Pseudomonadota</taxon>
        <taxon>Alphaproteobacteria</taxon>
        <taxon>Rhodospirillales</taxon>
        <taxon>Azospirillaceae</taxon>
        <taxon>Azospirillum</taxon>
    </lineage>
</organism>
<feature type="domain" description="Metallo-beta-lactamase" evidence="5">
    <location>
        <begin position="61"/>
        <end position="271"/>
    </location>
</feature>
<dbReference type="SMART" id="SM00849">
    <property type="entry name" value="Lactamase_B"/>
    <property type="match status" value="1"/>
</dbReference>
<dbReference type="Pfam" id="PF00753">
    <property type="entry name" value="Lactamase_B"/>
    <property type="match status" value="1"/>
</dbReference>
<protein>
    <submittedName>
        <fullName evidence="6">MBL fold metallo-hydrolase</fullName>
    </submittedName>
</protein>